<evidence type="ECO:0008006" key="3">
    <source>
        <dbReference type="Google" id="ProtNLM"/>
    </source>
</evidence>
<dbReference type="EMBL" id="CAKKNS010000010">
    <property type="protein sequence ID" value="CAH0417479.1"/>
    <property type="molecule type" value="Genomic_DNA"/>
</dbReference>
<dbReference type="RefSeq" id="WP_230097501.1">
    <property type="nucleotide sequence ID" value="NZ_CAKKNS010000010.1"/>
</dbReference>
<organism evidence="1 2">
    <name type="scientific">Periweissella fabaria</name>
    <dbReference type="NCBI Taxonomy" id="546157"/>
    <lineage>
        <taxon>Bacteria</taxon>
        <taxon>Bacillati</taxon>
        <taxon>Bacillota</taxon>
        <taxon>Bacilli</taxon>
        <taxon>Lactobacillales</taxon>
        <taxon>Lactobacillaceae</taxon>
        <taxon>Periweissella</taxon>
    </lineage>
</organism>
<name>A0ABM8Z819_9LACO</name>
<proteinExistence type="predicted"/>
<protein>
    <recommendedName>
        <fullName evidence="3">Terminase small subunit</fullName>
    </recommendedName>
</protein>
<gene>
    <name evidence="1" type="ORF">WFA24289_01820</name>
</gene>
<dbReference type="Proteomes" id="UP000789707">
    <property type="component" value="Unassembled WGS sequence"/>
</dbReference>
<comment type="caution">
    <text evidence="1">The sequence shown here is derived from an EMBL/GenBank/DDBJ whole genome shotgun (WGS) entry which is preliminary data.</text>
</comment>
<evidence type="ECO:0000313" key="2">
    <source>
        <dbReference type="Proteomes" id="UP000789707"/>
    </source>
</evidence>
<accession>A0ABM8Z819</accession>
<evidence type="ECO:0000313" key="1">
    <source>
        <dbReference type="EMBL" id="CAH0417479.1"/>
    </source>
</evidence>
<reference evidence="1 2" key="1">
    <citation type="submission" date="2021-11" db="EMBL/GenBank/DDBJ databases">
        <authorList>
            <person name="Depoorter E."/>
        </authorList>
    </citation>
    <scope>NUCLEOTIDE SEQUENCE [LARGE SCALE GENOMIC DNA]</scope>
    <source>
        <strain evidence="1 2">LMG 24289</strain>
    </source>
</reference>
<sequence>MDRKEFQKQYEVAVDYFTKAYVEIPPEKQDIGKKIIEQLAFATVNLRILQDDIIENGPVVLFVNGSQEMMRENPAQKSYVAVINRWTGLVKELNNLLPRETLVKVEKNSADEIVALMRGES</sequence>
<keyword evidence="2" id="KW-1185">Reference proteome</keyword>